<dbReference type="CDD" id="cd00180">
    <property type="entry name" value="PKc"/>
    <property type="match status" value="1"/>
</dbReference>
<reference evidence="2 3" key="1">
    <citation type="submission" date="2018-08" db="EMBL/GenBank/DDBJ databases">
        <title>Genome and evolution of the arbuscular mycorrhizal fungus Diversispora epigaea (formerly Glomus versiforme) and its bacterial endosymbionts.</title>
        <authorList>
            <person name="Sun X."/>
            <person name="Fei Z."/>
            <person name="Harrison M."/>
        </authorList>
    </citation>
    <scope>NUCLEOTIDE SEQUENCE [LARGE SCALE GENOMIC DNA]</scope>
    <source>
        <strain evidence="2 3">IT104</strain>
    </source>
</reference>
<dbReference type="InterPro" id="IPR001245">
    <property type="entry name" value="Ser-Thr/Tyr_kinase_cat_dom"/>
</dbReference>
<dbReference type="PROSITE" id="PS50011">
    <property type="entry name" value="PROTEIN_KINASE_DOM"/>
    <property type="match status" value="1"/>
</dbReference>
<comment type="caution">
    <text evidence="2">The sequence shown here is derived from an EMBL/GenBank/DDBJ whole genome shotgun (WGS) entry which is preliminary data.</text>
</comment>
<evidence type="ECO:0000259" key="1">
    <source>
        <dbReference type="PROSITE" id="PS50011"/>
    </source>
</evidence>
<dbReference type="InterPro" id="IPR051681">
    <property type="entry name" value="Ser/Thr_Kinases-Pseudokinases"/>
</dbReference>
<dbReference type="PANTHER" id="PTHR44329">
    <property type="entry name" value="SERINE/THREONINE-PROTEIN KINASE TNNI3K-RELATED"/>
    <property type="match status" value="1"/>
</dbReference>
<dbReference type="Pfam" id="PF07714">
    <property type="entry name" value="PK_Tyr_Ser-Thr"/>
    <property type="match status" value="1"/>
</dbReference>
<sequence>MFQQCCTDNYGKTLISNYSGLIGSILKLPGKKNEKEWETWMEDLIIEDTIQKENIPFYKYSEFQNVKLIAANVFKATFKISKKTVALENVYLNDEVKRHRKLETHDSILKFRGITKKKNIKNYKIILEYVNEGSLRQYLKTNFQKMDWNAKLNLAKQIANVLMFLHSNDIIHGKFNFENILVHNGIIKLNVFGLIKIILDSLSFLANNLGPIQYMDSQYLEHFSTIGKNKSSDIFGLGIILWEIFSECWNHNGNSQPDIFQVVKNLSEIIISDASVEFEASKSQPHNATDVKLENLNTQNEEHEIKPDPSLIDITTEVNGFINDLFEIFIDARKKQFPDIRPIIIKNYIRERKKNPVKLLYEMIRHPSHYSFTSLIRFFYQYGIGTVVDYQMALKFFNFAANEIIDTSSPKSLSLWKLYNINKEIGTISLVLLTVIYLPNKRRKQTTISRD</sequence>
<dbReference type="SUPFAM" id="SSF56112">
    <property type="entry name" value="Protein kinase-like (PK-like)"/>
    <property type="match status" value="1"/>
</dbReference>
<dbReference type="STRING" id="1348612.A0A397JF88"/>
<name>A0A397JF88_9GLOM</name>
<organism evidence="2 3">
    <name type="scientific">Diversispora epigaea</name>
    <dbReference type="NCBI Taxonomy" id="1348612"/>
    <lineage>
        <taxon>Eukaryota</taxon>
        <taxon>Fungi</taxon>
        <taxon>Fungi incertae sedis</taxon>
        <taxon>Mucoromycota</taxon>
        <taxon>Glomeromycotina</taxon>
        <taxon>Glomeromycetes</taxon>
        <taxon>Diversisporales</taxon>
        <taxon>Diversisporaceae</taxon>
        <taxon>Diversispora</taxon>
    </lineage>
</organism>
<protein>
    <recommendedName>
        <fullName evidence="1">Protein kinase domain-containing protein</fullName>
    </recommendedName>
</protein>
<gene>
    <name evidence="2" type="ORF">Glove_60g152</name>
</gene>
<dbReference type="SMART" id="SM00220">
    <property type="entry name" value="S_TKc"/>
    <property type="match status" value="1"/>
</dbReference>
<dbReference type="Proteomes" id="UP000266861">
    <property type="component" value="Unassembled WGS sequence"/>
</dbReference>
<evidence type="ECO:0000313" key="3">
    <source>
        <dbReference type="Proteomes" id="UP000266861"/>
    </source>
</evidence>
<dbReference type="AlphaFoldDB" id="A0A397JF88"/>
<feature type="domain" description="Protein kinase" evidence="1">
    <location>
        <begin position="11"/>
        <end position="349"/>
    </location>
</feature>
<dbReference type="GO" id="GO:0005524">
    <property type="term" value="F:ATP binding"/>
    <property type="evidence" value="ECO:0007669"/>
    <property type="project" value="InterPro"/>
</dbReference>
<dbReference type="EMBL" id="PQFF01000057">
    <property type="protein sequence ID" value="RHZ85822.1"/>
    <property type="molecule type" value="Genomic_DNA"/>
</dbReference>
<dbReference type="Gene3D" id="1.10.510.10">
    <property type="entry name" value="Transferase(Phosphotransferase) domain 1"/>
    <property type="match status" value="1"/>
</dbReference>
<dbReference type="InterPro" id="IPR011009">
    <property type="entry name" value="Kinase-like_dom_sf"/>
</dbReference>
<dbReference type="GO" id="GO:0004674">
    <property type="term" value="F:protein serine/threonine kinase activity"/>
    <property type="evidence" value="ECO:0007669"/>
    <property type="project" value="TreeGrafter"/>
</dbReference>
<keyword evidence="3" id="KW-1185">Reference proteome</keyword>
<accession>A0A397JF88</accession>
<proteinExistence type="predicted"/>
<dbReference type="InterPro" id="IPR000719">
    <property type="entry name" value="Prot_kinase_dom"/>
</dbReference>
<evidence type="ECO:0000313" key="2">
    <source>
        <dbReference type="EMBL" id="RHZ85822.1"/>
    </source>
</evidence>
<dbReference type="OrthoDB" id="7869584at2759"/>